<dbReference type="SUPFAM" id="SSF69322">
    <property type="entry name" value="Tricorn protease domain 2"/>
    <property type="match status" value="1"/>
</dbReference>
<gene>
    <name evidence="4" type="ORF">FYK55_14805</name>
</gene>
<evidence type="ECO:0000256" key="1">
    <source>
        <dbReference type="SAM" id="MobiDB-lite"/>
    </source>
</evidence>
<reference evidence="4 5" key="1">
    <citation type="submission" date="2019-08" db="EMBL/GenBank/DDBJ databases">
        <authorList>
            <person name="Dhanesh K."/>
            <person name="Kumar G."/>
            <person name="Sasikala C."/>
            <person name="Venkata Ramana C."/>
        </authorList>
    </citation>
    <scope>NUCLEOTIDE SEQUENCE [LARGE SCALE GENOMIC DNA]</scope>
    <source>
        <strain evidence="4 5">JC645</strain>
    </source>
</reference>
<dbReference type="Gene3D" id="2.30.30.700">
    <property type="entry name" value="SLA1 homology domain 1"/>
    <property type="match status" value="1"/>
</dbReference>
<dbReference type="InterPro" id="IPR015943">
    <property type="entry name" value="WD40/YVTN_repeat-like_dom_sf"/>
</dbReference>
<dbReference type="RefSeq" id="WP_150077226.1">
    <property type="nucleotide sequence ID" value="NZ_VWOX01000008.1"/>
</dbReference>
<feature type="chain" id="PRO_5024275065" description="SLA1 homology domain-containing protein" evidence="2">
    <location>
        <begin position="26"/>
        <end position="695"/>
    </location>
</feature>
<feature type="compositionally biased region" description="Low complexity" evidence="1">
    <location>
        <begin position="149"/>
        <end position="159"/>
    </location>
</feature>
<dbReference type="GO" id="GO:0008092">
    <property type="term" value="F:cytoskeletal protein binding"/>
    <property type="evidence" value="ECO:0007669"/>
    <property type="project" value="InterPro"/>
</dbReference>
<feature type="region of interest" description="Disordered" evidence="1">
    <location>
        <begin position="149"/>
        <end position="181"/>
    </location>
</feature>
<dbReference type="Proteomes" id="UP000324479">
    <property type="component" value="Unassembled WGS sequence"/>
</dbReference>
<organism evidence="4 5">
    <name type="scientific">Roseiconus nitratireducens</name>
    <dbReference type="NCBI Taxonomy" id="2605748"/>
    <lineage>
        <taxon>Bacteria</taxon>
        <taxon>Pseudomonadati</taxon>
        <taxon>Planctomycetota</taxon>
        <taxon>Planctomycetia</taxon>
        <taxon>Pirellulales</taxon>
        <taxon>Pirellulaceae</taxon>
        <taxon>Roseiconus</taxon>
    </lineage>
</organism>
<dbReference type="GO" id="GO:0043130">
    <property type="term" value="F:ubiquitin binding"/>
    <property type="evidence" value="ECO:0007669"/>
    <property type="project" value="InterPro"/>
</dbReference>
<comment type="caution">
    <text evidence="4">The sequence shown here is derived from an EMBL/GenBank/DDBJ whole genome shotgun (WGS) entry which is preliminary data.</text>
</comment>
<evidence type="ECO:0000256" key="2">
    <source>
        <dbReference type="SAM" id="SignalP"/>
    </source>
</evidence>
<dbReference type="GO" id="GO:0030674">
    <property type="term" value="F:protein-macromolecule adaptor activity"/>
    <property type="evidence" value="ECO:0007669"/>
    <property type="project" value="InterPro"/>
</dbReference>
<name>A0A5M6D3J7_9BACT</name>
<evidence type="ECO:0000313" key="5">
    <source>
        <dbReference type="Proteomes" id="UP000324479"/>
    </source>
</evidence>
<dbReference type="Gene3D" id="2.130.10.10">
    <property type="entry name" value="YVTN repeat-like/Quinoprotein amine dehydrogenase"/>
    <property type="match status" value="1"/>
</dbReference>
<keyword evidence="5" id="KW-1185">Reference proteome</keyword>
<evidence type="ECO:0000259" key="3">
    <source>
        <dbReference type="Pfam" id="PF03983"/>
    </source>
</evidence>
<dbReference type="GO" id="GO:0042802">
    <property type="term" value="F:identical protein binding"/>
    <property type="evidence" value="ECO:0007669"/>
    <property type="project" value="InterPro"/>
</dbReference>
<feature type="compositionally biased region" description="Low complexity" evidence="1">
    <location>
        <begin position="167"/>
        <end position="181"/>
    </location>
</feature>
<evidence type="ECO:0000313" key="4">
    <source>
        <dbReference type="EMBL" id="KAA5542077.1"/>
    </source>
</evidence>
<dbReference type="EMBL" id="VWOX01000008">
    <property type="protein sequence ID" value="KAA5542077.1"/>
    <property type="molecule type" value="Genomic_DNA"/>
</dbReference>
<dbReference type="AlphaFoldDB" id="A0A5M6D3J7"/>
<dbReference type="InterPro" id="IPR007131">
    <property type="entry name" value="SHD1"/>
</dbReference>
<protein>
    <recommendedName>
        <fullName evidence="3">SLA1 homology domain-containing protein</fullName>
    </recommendedName>
</protein>
<feature type="signal peptide" evidence="2">
    <location>
        <begin position="1"/>
        <end position="25"/>
    </location>
</feature>
<feature type="domain" description="SLA1 homology" evidence="3">
    <location>
        <begin position="83"/>
        <end position="142"/>
    </location>
</feature>
<sequence length="695" mass="74444">MLINAAKRIGLICLCVPFWIAGAWAANVGDQVEFSRAGTKLQGRVVEIRPGGRFLLVETEIGGSLQKVVVVASRATVMTGSASEPSGAQSRMWSDQSGRFQIEASLVSQTATTVRLRKADGRVVDVPVDKLSLKDQEYLATVDTAEENPFAGGTFSPGPAGAGGGPAAMNSTASGGASSRGGLNLGQATSYSVTQPLVFQRMDAAKQVSADPSPYQLSSLDNVLLQTGEVPFGSDLHRPVIVADDGSRAAYCLINTRSDEKGTQLFLADLSSRRSKQVGFLPEKVWLSTAEPQSGDILGIVSGIDDHRPSSLCVISGMSQGNPNVIAHWRMFPNDDKKQDYVRYRKILPGKLAVTVYDGQVHVHDYGSGRERWRAKTESFNEPTISPGGQYIAMMAEDQCVILRTADGQQLGSVPFQRGAGSLGFSPDGTKLAVAMGTSLSIFDVATGEETLTHEANVGLAVLGKNIMWAGDDFLLLPSGVLFSIPSNLIIWKYNLSGDALEYTDLIHQGLLTFAERGYVGIVRVPHDAAKAEAGKNHSGLTALESGDTISVQVKSGAPGISPNDITGWLTEAAKSSGYQVAGNAPTRLEVSITRGETKQRTYRNIGAFGSETVSFTPYTSKIQLVQGGKTLWQQSRTTSMPFFISGSKSLQETAREYEKPREDFFKQVSIPKQILKPEYQSGFGTSLVNGQGIR</sequence>
<dbReference type="Pfam" id="PF03983">
    <property type="entry name" value="SHD1"/>
    <property type="match status" value="1"/>
</dbReference>
<proteinExistence type="predicted"/>
<accession>A0A5M6D3J7</accession>
<keyword evidence="2" id="KW-0732">Signal</keyword>